<feature type="binding site" description="in other chain" evidence="14">
    <location>
        <position position="103"/>
    </location>
    <ligand>
        <name>substrate</name>
        <note>ligand shared between dimeric partners</note>
    </ligand>
</feature>
<dbReference type="Proteomes" id="UP000464378">
    <property type="component" value="Chromosome"/>
</dbReference>
<evidence type="ECO:0000256" key="15">
    <source>
        <dbReference type="RuleBase" id="RU000485"/>
    </source>
</evidence>
<dbReference type="RefSeq" id="WP_162657104.1">
    <property type="nucleotide sequence ID" value="NZ_LR593887.1"/>
</dbReference>
<name>A0A6C2YL73_9BACT</name>
<feature type="binding site" description="in other chain" evidence="14">
    <location>
        <begin position="129"/>
        <end position="131"/>
    </location>
    <ligand>
        <name>substrate</name>
        <note>ligand shared between dimeric partners</note>
    </ligand>
</feature>
<comment type="subunit">
    <text evidence="4 12">Homodimer.</text>
</comment>
<evidence type="ECO:0000256" key="11">
    <source>
        <dbReference type="ARBA" id="ARBA00048640"/>
    </source>
</evidence>
<dbReference type="GO" id="GO:0019521">
    <property type="term" value="P:D-gluconate metabolic process"/>
    <property type="evidence" value="ECO:0007669"/>
    <property type="project" value="UniProtKB-KW"/>
</dbReference>
<dbReference type="InterPro" id="IPR006183">
    <property type="entry name" value="Pgluconate_DH"/>
</dbReference>
<feature type="domain" description="6-phosphogluconate dehydrogenase C-terminal" evidence="16">
    <location>
        <begin position="179"/>
        <end position="469"/>
    </location>
</feature>
<dbReference type="GO" id="GO:0004616">
    <property type="term" value="F:phosphogluconate dehydrogenase (decarboxylating) activity"/>
    <property type="evidence" value="ECO:0007669"/>
    <property type="project" value="UniProtKB-EC"/>
</dbReference>
<organism evidence="17">
    <name type="scientific">Tuwongella immobilis</name>
    <dbReference type="NCBI Taxonomy" id="692036"/>
    <lineage>
        <taxon>Bacteria</taxon>
        <taxon>Pseudomonadati</taxon>
        <taxon>Planctomycetota</taxon>
        <taxon>Planctomycetia</taxon>
        <taxon>Gemmatales</taxon>
        <taxon>Gemmataceae</taxon>
        <taxon>Tuwongella</taxon>
    </lineage>
</organism>
<keyword evidence="8 12" id="KW-0560">Oxidoreductase</keyword>
<protein>
    <recommendedName>
        <fullName evidence="6 12">6-phosphogluconate dehydrogenase, decarboxylating</fullName>
        <ecNumber evidence="5 12">1.1.1.44</ecNumber>
    </recommendedName>
</protein>
<dbReference type="InterPro" id="IPR036291">
    <property type="entry name" value="NAD(P)-bd_dom_sf"/>
</dbReference>
<dbReference type="InterPro" id="IPR006114">
    <property type="entry name" value="6PGDH_C"/>
</dbReference>
<dbReference type="InterPro" id="IPR013328">
    <property type="entry name" value="6PGD_dom2"/>
</dbReference>
<evidence type="ECO:0000313" key="18">
    <source>
        <dbReference type="Proteomes" id="UP000464378"/>
    </source>
</evidence>
<dbReference type="PIRSF" id="PIRSF000109">
    <property type="entry name" value="6PGD"/>
    <property type="match status" value="1"/>
</dbReference>
<keyword evidence="9 15" id="KW-0311">Gluconate utilization</keyword>
<dbReference type="GO" id="GO:0006098">
    <property type="term" value="P:pentose-phosphate shunt"/>
    <property type="evidence" value="ECO:0007669"/>
    <property type="project" value="UniProtKB-UniPathway"/>
</dbReference>
<dbReference type="SUPFAM" id="SSF51735">
    <property type="entry name" value="NAD(P)-binding Rossmann-fold domains"/>
    <property type="match status" value="1"/>
</dbReference>
<evidence type="ECO:0000256" key="2">
    <source>
        <dbReference type="ARBA" id="ARBA00004874"/>
    </source>
</evidence>
<accession>A0A6C2YL73</accession>
<feature type="binding site" description="in other chain" evidence="14">
    <location>
        <position position="288"/>
    </location>
    <ligand>
        <name>substrate</name>
        <note>ligand shared between dimeric partners</note>
    </ligand>
</feature>
<dbReference type="Gene3D" id="3.40.50.720">
    <property type="entry name" value="NAD(P)-binding Rossmann-like Domain"/>
    <property type="match status" value="1"/>
</dbReference>
<dbReference type="SMART" id="SM01350">
    <property type="entry name" value="6PGD"/>
    <property type="match status" value="1"/>
</dbReference>
<feature type="binding site" description="in other chain" evidence="14">
    <location>
        <position position="261"/>
    </location>
    <ligand>
        <name>substrate</name>
        <note>ligand shared between dimeric partners</note>
    </ligand>
</feature>
<dbReference type="EC" id="1.1.1.44" evidence="5 12"/>
<dbReference type="InterPro" id="IPR006115">
    <property type="entry name" value="6PGDH_NADP-bd"/>
</dbReference>
<comment type="catalytic activity">
    <reaction evidence="11 12 15">
        <text>6-phospho-D-gluconate + NADP(+) = D-ribulose 5-phosphate + CO2 + NADPH</text>
        <dbReference type="Rhea" id="RHEA:10116"/>
        <dbReference type="ChEBI" id="CHEBI:16526"/>
        <dbReference type="ChEBI" id="CHEBI:57783"/>
        <dbReference type="ChEBI" id="CHEBI:58121"/>
        <dbReference type="ChEBI" id="CHEBI:58349"/>
        <dbReference type="ChEBI" id="CHEBI:58759"/>
        <dbReference type="EC" id="1.1.1.44"/>
    </reaction>
</comment>
<comment type="pathway">
    <text evidence="2 12 15">Carbohydrate degradation; pentose phosphate pathway; D-ribulose 5-phosphate from D-glucose 6-phosphate (oxidative stage): step 3/3.</text>
</comment>
<evidence type="ECO:0000259" key="16">
    <source>
        <dbReference type="SMART" id="SM01350"/>
    </source>
</evidence>
<feature type="binding site" evidence="14">
    <location>
        <position position="453"/>
    </location>
    <ligand>
        <name>substrate</name>
        <note>ligand shared between dimeric partners</note>
    </ligand>
</feature>
<dbReference type="EMBL" id="LR586016">
    <property type="protein sequence ID" value="VIP01863.1"/>
    <property type="molecule type" value="Genomic_DNA"/>
</dbReference>
<dbReference type="Gene3D" id="1.20.5.320">
    <property type="entry name" value="6-Phosphogluconate Dehydrogenase, domain 3"/>
    <property type="match status" value="1"/>
</dbReference>
<dbReference type="Gene3D" id="1.10.1040.10">
    <property type="entry name" value="N-(1-d-carboxylethyl)-l-norvaline Dehydrogenase, domain 2"/>
    <property type="match status" value="1"/>
</dbReference>
<evidence type="ECO:0000256" key="7">
    <source>
        <dbReference type="ARBA" id="ARBA00022857"/>
    </source>
</evidence>
<dbReference type="NCBIfam" id="TIGR00873">
    <property type="entry name" value="gnd"/>
    <property type="match status" value="1"/>
</dbReference>
<dbReference type="PRINTS" id="PR00076">
    <property type="entry name" value="6PGDHDRGNASE"/>
</dbReference>
<dbReference type="SUPFAM" id="SSF48179">
    <property type="entry name" value="6-phosphogluconate dehydrogenase C-terminal domain-like"/>
    <property type="match status" value="1"/>
</dbReference>
<keyword evidence="18" id="KW-1185">Reference proteome</keyword>
<dbReference type="UniPathway" id="UPA00115">
    <property type="reaction ID" value="UER00410"/>
</dbReference>
<evidence type="ECO:0000256" key="13">
    <source>
        <dbReference type="PIRSR" id="PIRSR000109-1"/>
    </source>
</evidence>
<comment type="function">
    <text evidence="1 12">Catalyzes the oxidative decarboxylation of 6-phosphogluconate to ribulose 5-phosphate and CO(2), with concomitant reduction of NADP to NADPH.</text>
</comment>
<dbReference type="NCBIfam" id="NF006765">
    <property type="entry name" value="PRK09287.1"/>
    <property type="match status" value="1"/>
</dbReference>
<reference evidence="17" key="1">
    <citation type="submission" date="2019-04" db="EMBL/GenBank/DDBJ databases">
        <authorList>
            <consortium name="Science for Life Laboratories"/>
        </authorList>
    </citation>
    <scope>NUCLEOTIDE SEQUENCE</scope>
    <source>
        <strain evidence="17">MBLW1</strain>
    </source>
</reference>
<keyword evidence="7 12" id="KW-0521">NADP</keyword>
<dbReference type="KEGG" id="tim:GMBLW1_20970"/>
<dbReference type="InParanoid" id="A0A6C2YL73"/>
<feature type="active site" description="Proton donor" evidence="13">
    <location>
        <position position="190"/>
    </location>
</feature>
<evidence type="ECO:0000256" key="8">
    <source>
        <dbReference type="ARBA" id="ARBA00023002"/>
    </source>
</evidence>
<evidence type="ECO:0000256" key="5">
    <source>
        <dbReference type="ARBA" id="ARBA00013011"/>
    </source>
</evidence>
<evidence type="ECO:0000256" key="3">
    <source>
        <dbReference type="ARBA" id="ARBA00008419"/>
    </source>
</evidence>
<dbReference type="GO" id="GO:0050661">
    <property type="term" value="F:NADP binding"/>
    <property type="evidence" value="ECO:0007669"/>
    <property type="project" value="InterPro"/>
</dbReference>
<proteinExistence type="inferred from homology"/>
<comment type="similarity">
    <text evidence="3 12 15">Belongs to the 6-phosphogluconate dehydrogenase family.</text>
</comment>
<dbReference type="Pfam" id="PF00393">
    <property type="entry name" value="6PGD"/>
    <property type="match status" value="1"/>
</dbReference>
<gene>
    <name evidence="17" type="ORF">GMBLW1_20970</name>
</gene>
<dbReference type="FunFam" id="1.10.1040.10:FF:000032">
    <property type="entry name" value="6-phosphogluconate dehydrogenase, decarboxylating"/>
    <property type="match status" value="1"/>
</dbReference>
<evidence type="ECO:0000313" key="17">
    <source>
        <dbReference type="EMBL" id="VIP01863.1"/>
    </source>
</evidence>
<evidence type="ECO:0000256" key="1">
    <source>
        <dbReference type="ARBA" id="ARBA00002526"/>
    </source>
</evidence>
<evidence type="ECO:0000256" key="9">
    <source>
        <dbReference type="ARBA" id="ARBA00023064"/>
    </source>
</evidence>
<sequence length="471" mass="51054">MSQQYDIGLIGLGVMGRNLLLNIADHGFASAGFNRDPSKVAAFLEEGKGRTVFGTSDMKAFVEVIKKPRAMILLVQAGAAVDAVIQQLLPLIEPGDLIIDGGNSHFNDTNRRFEELKAKGIHFFGMGVSGGESGARYGPSIMPGGDRQAYERVKPILEAISAKVNGEPCVDYMGTGAAGHYVKMVHNGIEYAIMQMIAETYDVMRQVIGLTNDEMHAAFKAWNQGELASFLVEITADVFLKVDDKTGNRLLDMVRDVARQKGTGKWTSQAALDLGVPLSTIDSAVASRYLSSYDAERSEASKILTGPSPMPFTGDKQAAVQLLHDAFHVGMIVAYAQGMAMLHQADKAAGFGLNMEAVARIWRGGCIIRSKLLEDMRKAYSANNGLPNLLLDPTIGGLVSRKVPALRTILKHAIDAGIGAPALGTALAYFDNYRSNRLPLNIIQAQRDYFGAHTYERIDMPGTFHSSWTPE</sequence>
<dbReference type="EMBL" id="LR593887">
    <property type="protein sequence ID" value="VTR99677.1"/>
    <property type="molecule type" value="Genomic_DNA"/>
</dbReference>
<evidence type="ECO:0000256" key="4">
    <source>
        <dbReference type="ARBA" id="ARBA00011738"/>
    </source>
</evidence>
<dbReference type="FunFam" id="3.40.50.720:FF:000007">
    <property type="entry name" value="6-phosphogluconate dehydrogenase, decarboxylating"/>
    <property type="match status" value="1"/>
</dbReference>
<feature type="binding site" evidence="14">
    <location>
        <position position="447"/>
    </location>
    <ligand>
        <name>substrate</name>
        <note>ligand shared between dimeric partners</note>
    </ligand>
</feature>
<evidence type="ECO:0000256" key="10">
    <source>
        <dbReference type="ARBA" id="ARBA00023126"/>
    </source>
</evidence>
<evidence type="ECO:0000256" key="6">
    <source>
        <dbReference type="ARBA" id="ARBA00018193"/>
    </source>
</evidence>
<feature type="binding site" description="in other chain" evidence="14">
    <location>
        <position position="191"/>
    </location>
    <ligand>
        <name>substrate</name>
        <note>ligand shared between dimeric partners</note>
    </ligand>
</feature>
<evidence type="ECO:0000256" key="14">
    <source>
        <dbReference type="PIRSR" id="PIRSR000109-2"/>
    </source>
</evidence>
<dbReference type="AlphaFoldDB" id="A0A6C2YL73"/>
<feature type="active site" description="Proton acceptor" evidence="13">
    <location>
        <position position="183"/>
    </location>
</feature>
<dbReference type="PANTHER" id="PTHR11811">
    <property type="entry name" value="6-PHOSPHOGLUCONATE DEHYDROGENASE"/>
    <property type="match status" value="1"/>
</dbReference>
<dbReference type="FunFam" id="1.20.5.320:FF:000001">
    <property type="entry name" value="6-phosphogluconate dehydrogenase, decarboxylating"/>
    <property type="match status" value="1"/>
</dbReference>
<dbReference type="FunCoup" id="A0A6C2YL73">
    <property type="interactions" value="455"/>
</dbReference>
<dbReference type="InterPro" id="IPR008927">
    <property type="entry name" value="6-PGluconate_DH-like_C_sf"/>
</dbReference>
<keyword evidence="10 12" id="KW-0570">Pentose shunt</keyword>
<dbReference type="Pfam" id="PF03446">
    <property type="entry name" value="NAD_binding_2"/>
    <property type="match status" value="1"/>
</dbReference>
<evidence type="ECO:0000256" key="12">
    <source>
        <dbReference type="PIRNR" id="PIRNR000109"/>
    </source>
</evidence>
<feature type="binding site" description="in other chain" evidence="14">
    <location>
        <begin position="186"/>
        <end position="187"/>
    </location>
    <ligand>
        <name>substrate</name>
        <note>ligand shared between dimeric partners</note>
    </ligand>
</feature>
<dbReference type="InterPro" id="IPR006113">
    <property type="entry name" value="6PGDH_Gnd/GntZ"/>
</dbReference>